<protein>
    <recommendedName>
        <fullName evidence="5 13">Malto-oligosyltrehalose trehalohydrolase</fullName>
        <shortName evidence="14">MTHase</shortName>
        <ecNumber evidence="4 13">3.2.1.141</ecNumber>
    </recommendedName>
    <alternativeName>
        <fullName evidence="11 14">4-alpha-D-((1-&gt;4)-alpha-D-glucano)trehalose trehalohydrolase</fullName>
    </alternativeName>
    <alternativeName>
        <fullName evidence="10 14">Maltooligosyl trehalose trehalohydrolase</fullName>
    </alternativeName>
</protein>
<reference evidence="20 21" key="1">
    <citation type="submission" date="2017-12" db="EMBL/GenBank/DDBJ databases">
        <title>The whole genome sequence of the Acidipropionibacterium virtanenii sp. nov. type strain JS278.</title>
        <authorList>
            <person name="Laine P."/>
            <person name="Deptula P."/>
            <person name="Varmanen P."/>
            <person name="Auvinen P."/>
        </authorList>
    </citation>
    <scope>NUCLEOTIDE SEQUENCE [LARGE SCALE GENOMIC DNA]</scope>
    <source>
        <strain evidence="20 21">JS278</strain>
    </source>
</reference>
<evidence type="ECO:0000256" key="4">
    <source>
        <dbReference type="ARBA" id="ARBA00012268"/>
    </source>
</evidence>
<evidence type="ECO:0000256" key="2">
    <source>
        <dbReference type="ARBA" id="ARBA00005199"/>
    </source>
</evidence>
<comment type="similarity">
    <text evidence="3 14">Belongs to the glycosyl hydrolase 13 family.</text>
</comment>
<keyword evidence="8" id="KW-0119">Carbohydrate metabolism</keyword>
<dbReference type="GO" id="GO:0005737">
    <property type="term" value="C:cytoplasm"/>
    <property type="evidence" value="ECO:0007669"/>
    <property type="project" value="UniProtKB-SubCell"/>
</dbReference>
<dbReference type="InterPro" id="IPR044901">
    <property type="entry name" value="Trehalose_TreZ_E-set_sf"/>
</dbReference>
<dbReference type="SUPFAM" id="SSF81296">
    <property type="entry name" value="E set domains"/>
    <property type="match status" value="1"/>
</dbReference>
<dbReference type="UniPathway" id="UPA00299"/>
<evidence type="ECO:0000256" key="11">
    <source>
        <dbReference type="ARBA" id="ARBA00033284"/>
    </source>
</evidence>
<evidence type="ECO:0000256" key="10">
    <source>
        <dbReference type="ARBA" id="ARBA00032057"/>
    </source>
</evidence>
<dbReference type="PANTHER" id="PTHR43651">
    <property type="entry name" value="1,4-ALPHA-GLUCAN-BRANCHING ENZYME"/>
    <property type="match status" value="1"/>
</dbReference>
<comment type="subcellular location">
    <subcellularLocation>
        <location evidence="1 15">Cytoplasm</location>
    </subcellularLocation>
</comment>
<evidence type="ECO:0000256" key="5">
    <source>
        <dbReference type="ARBA" id="ARBA00015938"/>
    </source>
</evidence>
<comment type="pathway">
    <text evidence="2 14">Glycan biosynthesis; trehalose biosynthesis.</text>
</comment>
<evidence type="ECO:0000256" key="13">
    <source>
        <dbReference type="NCBIfam" id="TIGR02402"/>
    </source>
</evidence>
<evidence type="ECO:0000256" key="15">
    <source>
        <dbReference type="PIRSR" id="PIRSR006337-1"/>
    </source>
</evidence>
<keyword evidence="9 14" id="KW-0326">Glycosidase</keyword>
<organism evidence="20 21">
    <name type="scientific">Acidipropionibacterium virtanenii</name>
    <dbReference type="NCBI Taxonomy" id="2057246"/>
    <lineage>
        <taxon>Bacteria</taxon>
        <taxon>Bacillati</taxon>
        <taxon>Actinomycetota</taxon>
        <taxon>Actinomycetes</taxon>
        <taxon>Propionibacteriales</taxon>
        <taxon>Propionibacteriaceae</taxon>
        <taxon>Acidipropionibacterium</taxon>
    </lineage>
</organism>
<dbReference type="CDD" id="cd11325">
    <property type="entry name" value="AmyAc_GTHase"/>
    <property type="match status" value="1"/>
</dbReference>
<proteinExistence type="inferred from homology"/>
<evidence type="ECO:0000256" key="9">
    <source>
        <dbReference type="ARBA" id="ARBA00023295"/>
    </source>
</evidence>
<dbReference type="SUPFAM" id="SSF51445">
    <property type="entry name" value="(Trans)glycosidases"/>
    <property type="match status" value="1"/>
</dbReference>
<keyword evidence="21" id="KW-1185">Reference proteome</keyword>
<dbReference type="InterPro" id="IPR006047">
    <property type="entry name" value="GH13_cat_dom"/>
</dbReference>
<dbReference type="CDD" id="cd02853">
    <property type="entry name" value="E_set_MTHase_like_N"/>
    <property type="match status" value="1"/>
</dbReference>
<dbReference type="PIRSF" id="PIRSF006337">
    <property type="entry name" value="Trehalose_TreZ"/>
    <property type="match status" value="1"/>
</dbReference>
<dbReference type="Pfam" id="PF00128">
    <property type="entry name" value="Alpha-amylase"/>
    <property type="match status" value="1"/>
</dbReference>
<name>A0A344UX53_9ACTN</name>
<feature type="active site" description="Nucleophile" evidence="15">
    <location>
        <position position="259"/>
    </location>
</feature>
<evidence type="ECO:0000313" key="20">
    <source>
        <dbReference type="EMBL" id="AXE39851.1"/>
    </source>
</evidence>
<feature type="region of interest" description="Disordered" evidence="18">
    <location>
        <begin position="66"/>
        <end position="98"/>
    </location>
</feature>
<dbReference type="GO" id="GO:0005992">
    <property type="term" value="P:trehalose biosynthetic process"/>
    <property type="evidence" value="ECO:0007669"/>
    <property type="project" value="UniProtKB-UniRule"/>
</dbReference>
<dbReference type="InterPro" id="IPR014756">
    <property type="entry name" value="Ig_E-set"/>
</dbReference>
<evidence type="ECO:0000259" key="19">
    <source>
        <dbReference type="SMART" id="SM00642"/>
    </source>
</evidence>
<dbReference type="InterPro" id="IPR013783">
    <property type="entry name" value="Ig-like_fold"/>
</dbReference>
<feature type="site" description="Transition state stabilizer" evidence="17">
    <location>
        <position position="396"/>
    </location>
</feature>
<comment type="catalytic activity">
    <reaction evidence="12 14">
        <text>hydrolysis of (1-&gt;4)-alpha-D-glucosidic linkage in 4-alpha-D-[(1-&gt;4)-alpha-D-glucanosyl]n trehalose to yield trehalose and (1-&gt;4)-alpha-D-glucan.</text>
        <dbReference type="EC" id="3.2.1.141"/>
    </reaction>
</comment>
<feature type="binding site" evidence="16">
    <location>
        <begin position="323"/>
        <end position="327"/>
    </location>
    <ligand>
        <name>substrate</name>
    </ligand>
</feature>
<feature type="binding site" evidence="16">
    <location>
        <begin position="395"/>
        <end position="400"/>
    </location>
    <ligand>
        <name>substrate</name>
    </ligand>
</feature>
<dbReference type="InterPro" id="IPR012768">
    <property type="entry name" value="Trehalose_TreZ"/>
</dbReference>
<dbReference type="KEGG" id="acij:JS278_02716"/>
<dbReference type="Gene3D" id="1.10.10.760">
    <property type="entry name" value="E-set domains of sugar-utilizing enzymes"/>
    <property type="match status" value="1"/>
</dbReference>
<evidence type="ECO:0000256" key="8">
    <source>
        <dbReference type="ARBA" id="ARBA00023277"/>
    </source>
</evidence>
<dbReference type="EMBL" id="CP025198">
    <property type="protein sequence ID" value="AXE39851.1"/>
    <property type="molecule type" value="Genomic_DNA"/>
</dbReference>
<evidence type="ECO:0000313" key="21">
    <source>
        <dbReference type="Proteomes" id="UP000251995"/>
    </source>
</evidence>
<evidence type="ECO:0000256" key="7">
    <source>
        <dbReference type="ARBA" id="ARBA00022801"/>
    </source>
</evidence>
<dbReference type="AlphaFoldDB" id="A0A344UX53"/>
<dbReference type="GO" id="GO:0033942">
    <property type="term" value="F:4-alpha-D-(1-&gt;4)-alpha-D-glucanotrehalose trehalohydrolase activity"/>
    <property type="evidence" value="ECO:0007669"/>
    <property type="project" value="UniProtKB-EC"/>
</dbReference>
<dbReference type="PANTHER" id="PTHR43651:SF11">
    <property type="entry name" value="MALTO-OLIGOSYLTREHALOSE TREHALOHYDROLASE"/>
    <property type="match status" value="1"/>
</dbReference>
<dbReference type="InterPro" id="IPR017853">
    <property type="entry name" value="GH"/>
</dbReference>
<dbReference type="Gene3D" id="2.60.40.10">
    <property type="entry name" value="Immunoglobulins"/>
    <property type="match status" value="1"/>
</dbReference>
<accession>A0A344UX53</accession>
<dbReference type="SMART" id="SM00642">
    <property type="entry name" value="Aamy"/>
    <property type="match status" value="1"/>
</dbReference>
<keyword evidence="6" id="KW-0963">Cytoplasm</keyword>
<evidence type="ECO:0000256" key="12">
    <source>
        <dbReference type="ARBA" id="ARBA00034013"/>
    </source>
</evidence>
<feature type="active site" description="Proton donor" evidence="15">
    <location>
        <position position="296"/>
    </location>
</feature>
<evidence type="ECO:0000256" key="14">
    <source>
        <dbReference type="PIRNR" id="PIRNR006337"/>
    </source>
</evidence>
<dbReference type="Proteomes" id="UP000251995">
    <property type="component" value="Chromosome"/>
</dbReference>
<dbReference type="NCBIfam" id="TIGR02402">
    <property type="entry name" value="trehalose_TreZ"/>
    <property type="match status" value="1"/>
</dbReference>
<sequence>MVICRSSPGYRGGVTPRDYGQISVWAPKPSRVDVILDGERIPLTHDADWWVLDRRVHPGQRYAFSLDGGDPLPDPRSLLQPEGVHGPSEVFDPTASPRPPWTGMDLRGKVLYELHVGAFTSEGTFDAAIEHLDSLVGLGVEAVEVMPVAQTPGFRNWGYDGVDLFATNANYGGPAAFLRFIDAAHERGLGVVLDVVYNHLGPEGNYLAQFGPYFNPAHETPWGEAVNLDGEHARPVRDFLLANARQWLVDFGMDGLRLDAVHALTDDSPEHFLAELSRNAALWSEETGWPLTLIAESDVNQPATVSPVGSVPGARGMGMQWADDVHHALHAFFTGETQGYYVDFGSAEVLAKALTRAFVHDGGWSTFREKPWGAPVDPRGEHYDGHSFVVFIQDHDQVGNRAVGDRVNHGANDGFQAAAAALYLLGPFTPMLFMGEEWATSTPFPYFCDMGPDLAPLVTRGRREEFADTGWAGDIPDPEDPETFESAKLRWDEREDDGHTRMLAWYRTLLRLRTEYPELRSPDLSLVEVTCPDDDTVVMVRGSLAVISTRATDTVEVDVAKVLGPGGLENLASWDTAELEDTLVAFDGPGAVVIRARRA</sequence>
<evidence type="ECO:0000256" key="16">
    <source>
        <dbReference type="PIRSR" id="PIRSR006337-2"/>
    </source>
</evidence>
<dbReference type="Gene3D" id="3.20.20.80">
    <property type="entry name" value="Glycosidases"/>
    <property type="match status" value="1"/>
</dbReference>
<evidence type="ECO:0000256" key="17">
    <source>
        <dbReference type="PIRSR" id="PIRSR006337-3"/>
    </source>
</evidence>
<evidence type="ECO:0000256" key="3">
    <source>
        <dbReference type="ARBA" id="ARBA00008061"/>
    </source>
</evidence>
<evidence type="ECO:0000256" key="1">
    <source>
        <dbReference type="ARBA" id="ARBA00004496"/>
    </source>
</evidence>
<evidence type="ECO:0000256" key="6">
    <source>
        <dbReference type="ARBA" id="ARBA00022490"/>
    </source>
</evidence>
<feature type="domain" description="Glycosyl hydrolase family 13 catalytic" evidence="19">
    <location>
        <begin position="113"/>
        <end position="513"/>
    </location>
</feature>
<feature type="binding site" evidence="16">
    <location>
        <begin position="257"/>
        <end position="262"/>
    </location>
    <ligand>
        <name>substrate</name>
    </ligand>
</feature>
<evidence type="ECO:0000256" key="18">
    <source>
        <dbReference type="SAM" id="MobiDB-lite"/>
    </source>
</evidence>
<keyword evidence="7 14" id="KW-0378">Hydrolase</keyword>
<gene>
    <name evidence="20" type="primary">treZ</name>
    <name evidence="20" type="ORF">JS278_02716</name>
</gene>
<dbReference type="EC" id="3.2.1.141" evidence="4 13"/>